<keyword evidence="3 6" id="KW-0975">Bacterial flagellum</keyword>
<dbReference type="RefSeq" id="WP_085214328.1">
    <property type="nucleotide sequence ID" value="NZ_FXAM01000001.1"/>
</dbReference>
<evidence type="ECO:0000256" key="4">
    <source>
        <dbReference type="ARBA" id="ARBA00038560"/>
    </source>
</evidence>
<protein>
    <recommendedName>
        <fullName evidence="5 6">Flagellar basal-body rod protein FlgF</fullName>
    </recommendedName>
</protein>
<evidence type="ECO:0000259" key="7">
    <source>
        <dbReference type="Pfam" id="PF00460"/>
    </source>
</evidence>
<keyword evidence="10" id="KW-0282">Flagellum</keyword>
<keyword evidence="10" id="KW-0969">Cilium</keyword>
<dbReference type="InterPro" id="IPR010930">
    <property type="entry name" value="Flg_bb/hook_C_dom"/>
</dbReference>
<dbReference type="Pfam" id="PF22692">
    <property type="entry name" value="LlgE_F_G_D1"/>
    <property type="match status" value="1"/>
</dbReference>
<feature type="domain" description="Flagellar hook protein FlgE/F/G-like D1" evidence="9">
    <location>
        <begin position="81"/>
        <end position="145"/>
    </location>
</feature>
<name>A0A1Y6D023_9GAMM</name>
<dbReference type="NCBIfam" id="TIGR02490">
    <property type="entry name" value="flgF"/>
    <property type="match status" value="1"/>
</dbReference>
<evidence type="ECO:0000256" key="5">
    <source>
        <dbReference type="ARBA" id="ARBA00040228"/>
    </source>
</evidence>
<comment type="subunit">
    <text evidence="4 6">The basal body constitutes a major portion of the flagellar organelle and consists of five rings (E,L,P,S, and M) mounted on a central rod. The rod consists of about 26 subunits of FlgG in the distal portion, and FlgB, FlgC and FlgF are thought to build up the proximal portion of the rod with about 6 subunits each.</text>
</comment>
<dbReference type="PANTHER" id="PTHR30435:SF18">
    <property type="entry name" value="FLAGELLAR BASAL-BODY ROD PROTEIN FLGF"/>
    <property type="match status" value="1"/>
</dbReference>
<evidence type="ECO:0000256" key="6">
    <source>
        <dbReference type="RuleBase" id="RU362116"/>
    </source>
</evidence>
<evidence type="ECO:0000259" key="9">
    <source>
        <dbReference type="Pfam" id="PF22692"/>
    </source>
</evidence>
<dbReference type="STRING" id="1760988.SAMN02949497_3175"/>
<evidence type="ECO:0000313" key="10">
    <source>
        <dbReference type="EMBL" id="SMF95800.1"/>
    </source>
</evidence>
<dbReference type="NCBIfam" id="NF009280">
    <property type="entry name" value="PRK12640.1"/>
    <property type="match status" value="1"/>
</dbReference>
<dbReference type="PANTHER" id="PTHR30435">
    <property type="entry name" value="FLAGELLAR PROTEIN"/>
    <property type="match status" value="1"/>
</dbReference>
<sequence length="246" mass="26276">MDRGLYIAMSGAKQILHSQDSNSNNLANANTTGFRADLDQFRTMPMFGVGHPSRVYAMSERPGVNFSAAALQTTGRELDVAIDGEGWIAVRSKDGSEAYTRAGDLHITAQGQLVTGNGLQVMGNNGPIAIPPQEKIEIDRDGSINIVPQATPIANLAVIDRIKLVKPPLDQMEKGTDGLFRVKGGQPAPADAGVKLTTGTLEGSNVSTVGEMVQMIQLARQFEHQIKMMKTIDEDGGASAQIMRMG</sequence>
<gene>
    <name evidence="10" type="ORF">SAMN02949497_3175</name>
</gene>
<feature type="domain" description="Flagellar basal-body/hook protein C-terminal" evidence="8">
    <location>
        <begin position="198"/>
        <end position="237"/>
    </location>
</feature>
<dbReference type="SUPFAM" id="SSF117143">
    <property type="entry name" value="Flagellar hook protein flgE"/>
    <property type="match status" value="1"/>
</dbReference>
<dbReference type="GO" id="GO:0071978">
    <property type="term" value="P:bacterial-type flagellum-dependent swarming motility"/>
    <property type="evidence" value="ECO:0007669"/>
    <property type="project" value="TreeGrafter"/>
</dbReference>
<evidence type="ECO:0000256" key="2">
    <source>
        <dbReference type="ARBA" id="ARBA00009677"/>
    </source>
</evidence>
<keyword evidence="11" id="KW-1185">Reference proteome</keyword>
<evidence type="ECO:0000256" key="1">
    <source>
        <dbReference type="ARBA" id="ARBA00004117"/>
    </source>
</evidence>
<evidence type="ECO:0000256" key="3">
    <source>
        <dbReference type="ARBA" id="ARBA00023143"/>
    </source>
</evidence>
<proteinExistence type="inferred from homology"/>
<dbReference type="NCBIfam" id="TIGR03506">
    <property type="entry name" value="FlgEFG_subfam"/>
    <property type="match status" value="1"/>
</dbReference>
<keyword evidence="10" id="KW-0966">Cell projection</keyword>
<feature type="domain" description="Flagellar basal body rod protein N-terminal" evidence="7">
    <location>
        <begin position="5"/>
        <end position="35"/>
    </location>
</feature>
<evidence type="ECO:0000259" key="8">
    <source>
        <dbReference type="Pfam" id="PF06429"/>
    </source>
</evidence>
<dbReference type="GO" id="GO:0030694">
    <property type="term" value="C:bacterial-type flagellum basal body, rod"/>
    <property type="evidence" value="ECO:0007669"/>
    <property type="project" value="UniProtKB-UniRule"/>
</dbReference>
<reference evidence="10 11" key="1">
    <citation type="submission" date="2016-12" db="EMBL/GenBank/DDBJ databases">
        <authorList>
            <person name="Song W.-J."/>
            <person name="Kurnit D.M."/>
        </authorList>
    </citation>
    <scope>NUCLEOTIDE SEQUENCE [LARGE SCALE GENOMIC DNA]</scope>
    <source>
        <strain evidence="10 11">175</strain>
    </source>
</reference>
<dbReference type="Proteomes" id="UP000192923">
    <property type="component" value="Unassembled WGS sequence"/>
</dbReference>
<comment type="similarity">
    <text evidence="2 6">Belongs to the flagella basal body rod proteins family.</text>
</comment>
<dbReference type="InterPro" id="IPR020013">
    <property type="entry name" value="Flagellar_FlgE/F/G"/>
</dbReference>
<dbReference type="AlphaFoldDB" id="A0A1Y6D023"/>
<dbReference type="InterPro" id="IPR037925">
    <property type="entry name" value="FlgE/F/G-like"/>
</dbReference>
<accession>A0A1Y6D023</accession>
<dbReference type="InterPro" id="IPR012836">
    <property type="entry name" value="FlgF"/>
</dbReference>
<dbReference type="InterPro" id="IPR053967">
    <property type="entry name" value="LlgE_F_G-like_D1"/>
</dbReference>
<dbReference type="InterPro" id="IPR001444">
    <property type="entry name" value="Flag_bb_rod_N"/>
</dbReference>
<evidence type="ECO:0000313" key="11">
    <source>
        <dbReference type="Proteomes" id="UP000192923"/>
    </source>
</evidence>
<dbReference type="OrthoDB" id="9804559at2"/>
<comment type="subcellular location">
    <subcellularLocation>
        <location evidence="1 6">Bacterial flagellum basal body</location>
    </subcellularLocation>
</comment>
<dbReference type="Pfam" id="PF06429">
    <property type="entry name" value="Flg_bbr_C"/>
    <property type="match status" value="1"/>
</dbReference>
<organism evidence="10 11">
    <name type="scientific">Methylomagnum ishizawai</name>
    <dbReference type="NCBI Taxonomy" id="1760988"/>
    <lineage>
        <taxon>Bacteria</taxon>
        <taxon>Pseudomonadati</taxon>
        <taxon>Pseudomonadota</taxon>
        <taxon>Gammaproteobacteria</taxon>
        <taxon>Methylococcales</taxon>
        <taxon>Methylococcaceae</taxon>
        <taxon>Methylomagnum</taxon>
    </lineage>
</organism>
<dbReference type="EMBL" id="FXAM01000001">
    <property type="protein sequence ID" value="SMF95800.1"/>
    <property type="molecule type" value="Genomic_DNA"/>
</dbReference>
<dbReference type="Pfam" id="PF00460">
    <property type="entry name" value="Flg_bb_rod"/>
    <property type="match status" value="1"/>
</dbReference>